<comment type="caution">
    <text evidence="2">The sequence shown here is derived from an EMBL/GenBank/DDBJ whole genome shotgun (WGS) entry which is preliminary data.</text>
</comment>
<proteinExistence type="predicted"/>
<evidence type="ECO:0000313" key="3">
    <source>
        <dbReference type="Proteomes" id="UP001175000"/>
    </source>
</evidence>
<evidence type="ECO:0000256" key="1">
    <source>
        <dbReference type="SAM" id="Phobius"/>
    </source>
</evidence>
<evidence type="ECO:0000313" key="2">
    <source>
        <dbReference type="EMBL" id="KAK0622373.1"/>
    </source>
</evidence>
<reference evidence="2" key="1">
    <citation type="submission" date="2023-06" db="EMBL/GenBank/DDBJ databases">
        <title>Genome-scale phylogeny and comparative genomics of the fungal order Sordariales.</title>
        <authorList>
            <consortium name="Lawrence Berkeley National Laboratory"/>
            <person name="Hensen N."/>
            <person name="Bonometti L."/>
            <person name="Westerberg I."/>
            <person name="Brannstrom I.O."/>
            <person name="Guillou S."/>
            <person name="Cros-Aarteil S."/>
            <person name="Calhoun S."/>
            <person name="Haridas S."/>
            <person name="Kuo A."/>
            <person name="Mondo S."/>
            <person name="Pangilinan J."/>
            <person name="Riley R."/>
            <person name="Labutti K."/>
            <person name="Andreopoulos B."/>
            <person name="Lipzen A."/>
            <person name="Chen C."/>
            <person name="Yanf M."/>
            <person name="Daum C."/>
            <person name="Ng V."/>
            <person name="Clum A."/>
            <person name="Steindorff A."/>
            <person name="Ohm R."/>
            <person name="Martin F."/>
            <person name="Silar P."/>
            <person name="Natvig D."/>
            <person name="Lalanne C."/>
            <person name="Gautier V."/>
            <person name="Ament-Velasquez S.L."/>
            <person name="Kruys A."/>
            <person name="Hutchinson M.I."/>
            <person name="Powell A.J."/>
            <person name="Barry K."/>
            <person name="Miller A.N."/>
            <person name="Grigoriev I.V."/>
            <person name="Debuchy R."/>
            <person name="Gladieux P."/>
            <person name="Thoren M.H."/>
            <person name="Johannesson H."/>
        </authorList>
    </citation>
    <scope>NUCLEOTIDE SEQUENCE</scope>
    <source>
        <strain evidence="2">CBS 606.72</strain>
    </source>
</reference>
<dbReference type="Gene3D" id="1.20.58.340">
    <property type="entry name" value="Magnesium transport protein CorA, transmembrane region"/>
    <property type="match status" value="1"/>
</dbReference>
<feature type="transmembrane region" description="Helical" evidence="1">
    <location>
        <begin position="378"/>
        <end position="400"/>
    </location>
</feature>
<keyword evidence="1" id="KW-1133">Transmembrane helix</keyword>
<name>A0AA40C2X4_9PEZI</name>
<organism evidence="2 3">
    <name type="scientific">Immersiella caudata</name>
    <dbReference type="NCBI Taxonomy" id="314043"/>
    <lineage>
        <taxon>Eukaryota</taxon>
        <taxon>Fungi</taxon>
        <taxon>Dikarya</taxon>
        <taxon>Ascomycota</taxon>
        <taxon>Pezizomycotina</taxon>
        <taxon>Sordariomycetes</taxon>
        <taxon>Sordariomycetidae</taxon>
        <taxon>Sordariales</taxon>
        <taxon>Lasiosphaeriaceae</taxon>
        <taxon>Immersiella</taxon>
    </lineage>
</organism>
<dbReference type="Proteomes" id="UP001175000">
    <property type="component" value="Unassembled WGS sequence"/>
</dbReference>
<feature type="transmembrane region" description="Helical" evidence="1">
    <location>
        <begin position="342"/>
        <end position="366"/>
    </location>
</feature>
<protein>
    <submittedName>
        <fullName evidence="2">Uncharacterized protein</fullName>
    </submittedName>
</protein>
<sequence length="430" mass="49399">MTLSTSFQPSNKISRLRVLIPCDTGNGKEEWIPGKEDFPPENLIEVVSALPPCYYAFLQTKKEKNKPFIVPESILRHFNIPELVATRTFAEINGGFGHRAVYRAAPSSVPDDERTRAVSSCSTWFRCLFKMMRKVETKTIRHEDGFEYTDSPPAPGYTWFEMTVLTYWNMDGSSKVLCIDAPTDLPDQLLSALTQRRTPLDFKDPFVMHADLWDRIIVLYDISVWRMRDPVRELEDSNMRSRDMFAPTHGFTRHAIHVSEVLESAILTAVEARRCMTETHKALSPGLDQTYCRQADDYASFQISMLRNLRLRSESNRARLADEIHSAFNDLTRRDSSLIKSITIVTLLCLPASLISSIFSTTFFSFGDDNTWQVSRKLWVYWVTAIPSTIVIVLAWGLWYTKGDMILRPSLKLAARWRKCRKSKDPEKEG</sequence>
<dbReference type="EMBL" id="JAULSU010000003">
    <property type="protein sequence ID" value="KAK0622373.1"/>
    <property type="molecule type" value="Genomic_DNA"/>
</dbReference>
<keyword evidence="1" id="KW-0812">Transmembrane</keyword>
<keyword evidence="3" id="KW-1185">Reference proteome</keyword>
<keyword evidence="1" id="KW-0472">Membrane</keyword>
<accession>A0AA40C2X4</accession>
<gene>
    <name evidence="2" type="ORF">B0T14DRAFT_563830</name>
</gene>
<dbReference type="AlphaFoldDB" id="A0AA40C2X4"/>